<dbReference type="RefSeq" id="WP_226371130.1">
    <property type="nucleotide sequence ID" value="NZ_JAGIKX010000013.1"/>
</dbReference>
<organism evidence="2 3">
    <name type="scientific">Virgibacillus alimentarius</name>
    <dbReference type="NCBI Taxonomy" id="698769"/>
    <lineage>
        <taxon>Bacteria</taxon>
        <taxon>Bacillati</taxon>
        <taxon>Bacillota</taxon>
        <taxon>Bacilli</taxon>
        <taxon>Bacillales</taxon>
        <taxon>Bacillaceae</taxon>
        <taxon>Virgibacillus</taxon>
    </lineage>
</organism>
<dbReference type="Pfam" id="PF08378">
    <property type="entry name" value="NERD"/>
    <property type="match status" value="1"/>
</dbReference>
<sequence>MILKNRTKPIVLEKLDAAIGRLPTNFPALSDMQSEAATRYKGYIGEQKVDYHLEQFAREYTMFQGICLQVDGKTVQFDTVLITKQAIYLIEIKNFSDKITFDTILHQFTRSDGQKETGFRDPLIQAENQKNKLQQWLRAHHLINIPIYYFIAISDPSTIIDVIGDQEAVSKVVAHGEHIPRKIIQKEEVLRKKAPGSFNHSKIGQAILGACKAHDFDILSRYGVKKRHLLTGVHCPACGKLGMERLYGTWQCKACSKRAKLAHLRAFSDYFLLISPWINNKECMRYLRIQSRNVATRLMKTSNMKYQKEYKRWIKADRRRAL</sequence>
<accession>A0ABS4S8B1</accession>
<evidence type="ECO:0000313" key="3">
    <source>
        <dbReference type="Proteomes" id="UP001519294"/>
    </source>
</evidence>
<feature type="domain" description="NERD" evidence="1">
    <location>
        <begin position="41"/>
        <end position="156"/>
    </location>
</feature>
<comment type="caution">
    <text evidence="2">The sequence shown here is derived from an EMBL/GenBank/DDBJ whole genome shotgun (WGS) entry which is preliminary data.</text>
</comment>
<reference evidence="2 3" key="1">
    <citation type="submission" date="2021-03" db="EMBL/GenBank/DDBJ databases">
        <title>Genomic Encyclopedia of Type Strains, Phase IV (KMG-IV): sequencing the most valuable type-strain genomes for metagenomic binning, comparative biology and taxonomic classification.</title>
        <authorList>
            <person name="Goeker M."/>
        </authorList>
    </citation>
    <scope>NUCLEOTIDE SEQUENCE [LARGE SCALE GENOMIC DNA]</scope>
    <source>
        <strain evidence="2 3">DSM 25790</strain>
    </source>
</reference>
<gene>
    <name evidence="2" type="ORF">J2Z81_001686</name>
</gene>
<dbReference type="PROSITE" id="PS50965">
    <property type="entry name" value="NERD"/>
    <property type="match status" value="1"/>
</dbReference>
<protein>
    <recommendedName>
        <fullName evidence="1">NERD domain-containing protein</fullName>
    </recommendedName>
</protein>
<dbReference type="Proteomes" id="UP001519294">
    <property type="component" value="Unassembled WGS sequence"/>
</dbReference>
<proteinExistence type="predicted"/>
<dbReference type="EMBL" id="JAGIKX010000013">
    <property type="protein sequence ID" value="MBP2257732.1"/>
    <property type="molecule type" value="Genomic_DNA"/>
</dbReference>
<evidence type="ECO:0000259" key="1">
    <source>
        <dbReference type="PROSITE" id="PS50965"/>
    </source>
</evidence>
<keyword evidence="3" id="KW-1185">Reference proteome</keyword>
<dbReference type="InterPro" id="IPR011528">
    <property type="entry name" value="NERD"/>
</dbReference>
<evidence type="ECO:0000313" key="2">
    <source>
        <dbReference type="EMBL" id="MBP2257732.1"/>
    </source>
</evidence>
<name>A0ABS4S8B1_9BACI</name>